<dbReference type="Pfam" id="PF01558">
    <property type="entry name" value="POR"/>
    <property type="match status" value="1"/>
</dbReference>
<evidence type="ECO:0000259" key="9">
    <source>
        <dbReference type="PROSITE" id="PS51379"/>
    </source>
</evidence>
<evidence type="ECO:0000313" key="11">
    <source>
        <dbReference type="Proteomes" id="UP001564760"/>
    </source>
</evidence>
<dbReference type="InterPro" id="IPR037112">
    <property type="entry name" value="Pyrv-flavodox_OxR_EKR_sf"/>
</dbReference>
<keyword evidence="10" id="KW-0670">Pyruvate</keyword>
<evidence type="ECO:0000256" key="8">
    <source>
        <dbReference type="ARBA" id="ARBA00023014"/>
    </source>
</evidence>
<dbReference type="PROSITE" id="PS00198">
    <property type="entry name" value="4FE4S_FER_1"/>
    <property type="match status" value="1"/>
</dbReference>
<dbReference type="SUPFAM" id="SSF53323">
    <property type="entry name" value="Pyruvate-ferredoxin oxidoreductase, PFOR, domain III"/>
    <property type="match status" value="1"/>
</dbReference>
<dbReference type="Pfam" id="PF12838">
    <property type="entry name" value="Fer4_7"/>
    <property type="match status" value="1"/>
</dbReference>
<dbReference type="EMBL" id="JBGEDP010000001">
    <property type="protein sequence ID" value="MEY8014468.1"/>
    <property type="molecule type" value="Genomic_DNA"/>
</dbReference>
<sequence length="896" mass="96590">MLARGERVGLVKVRLYRPFAMGAFVASLPASVRSLAVLDRTKEPGATGEPLLLDVTAALADAVTSGGRASLPRIIGGRYGLGSKELTPAMVKAAFDELETERPRTRFTLGITDDVTGLSLPVDEEFDAEPAGVSRAVFYGLGSDGTVSANKATIKIIGEATQQACQGYFVYDSKKAGSTTVSHLRFGPAPIRSTYQIRRAGFLAVHDPGFLDRYDVLDRAEQGTTVLLNTAVPPEQVWAGLPREAQQTLLQRGCRLFVIDAYRLADEHGLGRRINTVMQACFFSLSDVLPLEEALTRMKQAVTATWGRRGSEIVRRNTAAIDAAVAALHQIPIPDTVDAARTRPPAVPADAPDFVQRVTRLLLEGHGDRLPVSAFPPDGTWPTGTSKFEKRAIALDLPIWEPDLCVQCNRCSMICPHTAILTKVFQPEEAAGAPSTFRSTPEGFTPELEGLAFTVQVAPDDCTGCGLCVEVCPGKDRTQARRKALNLQPAVDHRDSEREAFAFYQQIPDVSRARIPRTRSGIALLNPLFEFCGACAGCGETPYLRLLTQLVGDRLLIANATGCSSIYGGNLPTSPYTTDADGRGPAWNNSLFEDNAEFGLGLRLGTDTLARRARTLLKRLAPQLPAELVGELTGPCPSGDDIAVGVRREAVTRLRALLADVDGGDELARCADALVPRSVWLVGGDGWAYDIGFGGLDHVLASGHDVNVLVLDTEVYSNTGGQQSKATPLGAVAKFASAGKETSKKDLGLLAMSYGHVYVASVAMQSHTAQTQTALQEAESYPGPSMVIAHSPCIAHGYDLVNAPAQQRRAVGSGAWPLYRFDPRRIETGESPLVIDADPVTVPLRDYLEQEARFRMVELADPQRYERLVAAGEHAIARRHALYQQLAAIHLSTHED</sequence>
<keyword evidence="7" id="KW-0408">Iron</keyword>
<dbReference type="RefSeq" id="WP_420492650.1">
    <property type="nucleotide sequence ID" value="NZ_JBGEDP010000001.1"/>
</dbReference>
<dbReference type="Pfam" id="PF10371">
    <property type="entry name" value="EKR"/>
    <property type="match status" value="1"/>
</dbReference>
<gene>
    <name evidence="10" type="primary">nifJ</name>
    <name evidence="10" type="ORF">AB8998_05320</name>
</gene>
<dbReference type="CDD" id="cd03377">
    <property type="entry name" value="TPP_PFOR_PNO"/>
    <property type="match status" value="1"/>
</dbReference>
<dbReference type="PANTHER" id="PTHR32154">
    <property type="entry name" value="PYRUVATE-FLAVODOXIN OXIDOREDUCTASE-RELATED"/>
    <property type="match status" value="1"/>
</dbReference>
<evidence type="ECO:0000256" key="5">
    <source>
        <dbReference type="ARBA" id="ARBA00022982"/>
    </source>
</evidence>
<name>A0ABV4BVZ5_9MYCO</name>
<feature type="domain" description="4Fe-4S ferredoxin-type" evidence="9">
    <location>
        <begin position="453"/>
        <end position="482"/>
    </location>
</feature>
<accession>A0ABV4BVZ5</accession>
<dbReference type="InterPro" id="IPR050722">
    <property type="entry name" value="Pyruvate:ferred/Flavod_OxRd"/>
</dbReference>
<evidence type="ECO:0000256" key="1">
    <source>
        <dbReference type="ARBA" id="ARBA00009032"/>
    </source>
</evidence>
<proteinExistence type="inferred from homology"/>
<dbReference type="InterPro" id="IPR029061">
    <property type="entry name" value="THDP-binding"/>
</dbReference>
<dbReference type="InterPro" id="IPR011895">
    <property type="entry name" value="Pyrv_flavodox_OxRed"/>
</dbReference>
<keyword evidence="5" id="KW-0249">Electron transport</keyword>
<keyword evidence="6" id="KW-0560">Oxidoreductase</keyword>
<dbReference type="Pfam" id="PF02775">
    <property type="entry name" value="TPP_enzyme_C"/>
    <property type="match status" value="1"/>
</dbReference>
<dbReference type="Gene3D" id="3.40.50.920">
    <property type="match status" value="1"/>
</dbReference>
<dbReference type="InterPro" id="IPR009014">
    <property type="entry name" value="Transketo_C/PFOR_II"/>
</dbReference>
<keyword evidence="2" id="KW-0813">Transport</keyword>
<dbReference type="Gene3D" id="3.30.70.20">
    <property type="match status" value="1"/>
</dbReference>
<dbReference type="Gene3D" id="3.40.50.970">
    <property type="match status" value="1"/>
</dbReference>
<evidence type="ECO:0000256" key="2">
    <source>
        <dbReference type="ARBA" id="ARBA00022448"/>
    </source>
</evidence>
<evidence type="ECO:0000256" key="7">
    <source>
        <dbReference type="ARBA" id="ARBA00023004"/>
    </source>
</evidence>
<keyword evidence="11" id="KW-1185">Reference proteome</keyword>
<evidence type="ECO:0000256" key="4">
    <source>
        <dbReference type="ARBA" id="ARBA00022723"/>
    </source>
</evidence>
<dbReference type="Proteomes" id="UP001564760">
    <property type="component" value="Unassembled WGS sequence"/>
</dbReference>
<protein>
    <submittedName>
        <fullName evidence="10">Pyruvate:ferredoxin (Flavodoxin) oxidoreductase</fullName>
    </submittedName>
</protein>
<comment type="similarity">
    <text evidence="1">Belongs to the pyruvate:ferredoxin/flavodoxin oxidoreductase family.</text>
</comment>
<dbReference type="InterPro" id="IPR019456">
    <property type="entry name" value="Pyrv-flavodox_OxRtase_EKR"/>
</dbReference>
<organism evidence="10 11">
    <name type="scientific">Mycobacterium servetii</name>
    <dbReference type="NCBI Taxonomy" id="3237418"/>
    <lineage>
        <taxon>Bacteria</taxon>
        <taxon>Bacillati</taxon>
        <taxon>Actinomycetota</taxon>
        <taxon>Actinomycetes</taxon>
        <taxon>Mycobacteriales</taxon>
        <taxon>Mycobacteriaceae</taxon>
        <taxon>Mycobacterium</taxon>
    </lineage>
</organism>
<keyword evidence="4" id="KW-0479">Metal-binding</keyword>
<dbReference type="PROSITE" id="PS51379">
    <property type="entry name" value="4FE4S_FER_2"/>
    <property type="match status" value="2"/>
</dbReference>
<dbReference type="PANTHER" id="PTHR32154:SF0">
    <property type="entry name" value="PYRUVATE-FLAVODOXIN OXIDOREDUCTASE-RELATED"/>
    <property type="match status" value="1"/>
</dbReference>
<evidence type="ECO:0000256" key="6">
    <source>
        <dbReference type="ARBA" id="ARBA00023002"/>
    </source>
</evidence>
<feature type="domain" description="4Fe-4S ferredoxin-type" evidence="9">
    <location>
        <begin position="396"/>
        <end position="425"/>
    </location>
</feature>
<dbReference type="SMART" id="SM00890">
    <property type="entry name" value="EKR"/>
    <property type="match status" value="1"/>
</dbReference>
<dbReference type="InterPro" id="IPR017900">
    <property type="entry name" value="4Fe4S_Fe_S_CS"/>
</dbReference>
<dbReference type="SUPFAM" id="SSF54862">
    <property type="entry name" value="4Fe-4S ferredoxins"/>
    <property type="match status" value="1"/>
</dbReference>
<dbReference type="Gene3D" id="3.40.920.10">
    <property type="entry name" value="Pyruvate-ferredoxin oxidoreductase, PFOR, domain III"/>
    <property type="match status" value="1"/>
</dbReference>
<keyword evidence="8" id="KW-0411">Iron-sulfur</keyword>
<dbReference type="SUPFAM" id="SSF52922">
    <property type="entry name" value="TK C-terminal domain-like"/>
    <property type="match status" value="1"/>
</dbReference>
<evidence type="ECO:0000256" key="3">
    <source>
        <dbReference type="ARBA" id="ARBA00022485"/>
    </source>
</evidence>
<reference evidence="10 11" key="1">
    <citation type="submission" date="2024-08" db="EMBL/GenBank/DDBJ databases">
        <title>Mycobacterium servetensis sp. nov., a novel rapid-growing mycobacterial species recovered from a human patient in Zaragoza, Spain.</title>
        <authorList>
            <person name="Tristancho-Baro A.I."/>
            <person name="Buenestado-Serrano S."/>
            <person name="Garcia De Viedma D."/>
            <person name="Milagro-Beamonte A."/>
            <person name="Burillo N."/>
            <person name="Sanz S."/>
            <person name="Lopez-Calleja A.I."/>
            <person name="Penas-Utrilla D."/>
            <person name="Guardingo M."/>
            <person name="Garcia M.J."/>
            <person name="Vinuelas-Bayon J."/>
        </authorList>
    </citation>
    <scope>NUCLEOTIDE SEQUENCE [LARGE SCALE GENOMIC DNA]</scope>
    <source>
        <strain evidence="11">HUMS_12744610</strain>
    </source>
</reference>
<dbReference type="InterPro" id="IPR002869">
    <property type="entry name" value="Pyrv_flavodox_OxRed_cen"/>
</dbReference>
<dbReference type="InterPro" id="IPR017896">
    <property type="entry name" value="4Fe4S_Fe-S-bd"/>
</dbReference>
<comment type="caution">
    <text evidence="10">The sequence shown here is derived from an EMBL/GenBank/DDBJ whole genome shotgun (WGS) entry which is preliminary data.</text>
</comment>
<dbReference type="Gene3D" id="4.10.780.10">
    <property type="entry name" value="Pyruvate-flavodoxin oxidoreductase, EKR domain"/>
    <property type="match status" value="1"/>
</dbReference>
<dbReference type="InterPro" id="IPR019752">
    <property type="entry name" value="Pyrv/ketoisovalerate_OxRed_cat"/>
</dbReference>
<dbReference type="NCBIfam" id="TIGR02176">
    <property type="entry name" value="pyruv_ox_red"/>
    <property type="match status" value="1"/>
</dbReference>
<dbReference type="InterPro" id="IPR011766">
    <property type="entry name" value="TPP_enzyme_TPP-bd"/>
</dbReference>
<keyword evidence="3" id="KW-0004">4Fe-4S</keyword>
<evidence type="ECO:0000313" key="10">
    <source>
        <dbReference type="EMBL" id="MEY8014468.1"/>
    </source>
</evidence>
<dbReference type="SUPFAM" id="SSF52518">
    <property type="entry name" value="Thiamin diphosphate-binding fold (THDP-binding)"/>
    <property type="match status" value="1"/>
</dbReference>